<accession>A0A4Z0YRD2</accession>
<feature type="compositionally biased region" description="Acidic residues" evidence="1">
    <location>
        <begin position="129"/>
        <end position="148"/>
    </location>
</feature>
<evidence type="ECO:0000256" key="1">
    <source>
        <dbReference type="SAM" id="MobiDB-lite"/>
    </source>
</evidence>
<protein>
    <submittedName>
        <fullName evidence="2">Uncharacterized protein</fullName>
    </submittedName>
</protein>
<feature type="compositionally biased region" description="Pro residues" evidence="1">
    <location>
        <begin position="10"/>
        <end position="19"/>
    </location>
</feature>
<gene>
    <name evidence="2" type="ORF">E0Z10_g7044</name>
</gene>
<proteinExistence type="predicted"/>
<evidence type="ECO:0000313" key="3">
    <source>
        <dbReference type="Proteomes" id="UP000297716"/>
    </source>
</evidence>
<sequence>MHPPVVIGPGPAPGPPPPQQDDDDGSDGGGDDDDDDPDCMPETCPTTCAGSDCAKGEDCEDDDCVQGGDCVGPNCTGVAHAKDAGGSSASTAAAVSACSAIAPEAVRDLSAAPETAWDPRPNCDTGGCEGEDCDPGDDDDDDDDEDPEFCTLNEDLIPNVDTADEDGMGVSGYTGADSNSGGNVGLGGIDGSSTGCIDDDVSPYDYHPPLPTGPLDPDHLPYCFRDHNDSGRWEMFTSDEAEEVADTMCYSKDALEPDDVRGLVFRGPGYMIQSVTWAQDQGGCSPKANVPLDDWCYGTIEAILISCDFEREGEAGRAFGGGVVEDSEDYGCVTWYVGADLSRGPGARIGGDGDDQAVADKIAETEAGLPRIKTRKGQSVQDILAGLSQGSGGT</sequence>
<dbReference type="OrthoDB" id="4509524at2759"/>
<dbReference type="EMBL" id="SKBN01000156">
    <property type="protein sequence ID" value="TGJ81725.1"/>
    <property type="molecule type" value="Genomic_DNA"/>
</dbReference>
<dbReference type="Proteomes" id="UP000297716">
    <property type="component" value="Unassembled WGS sequence"/>
</dbReference>
<keyword evidence="3" id="KW-1185">Reference proteome</keyword>
<reference evidence="2 3" key="1">
    <citation type="submission" date="2019-03" db="EMBL/GenBank/DDBJ databases">
        <title>Draft genome sequence of Xylaria hypoxylon DSM 108379, a ubiquitous saprotrophic-parasitic fungi on hardwood.</title>
        <authorList>
            <person name="Buettner E."/>
            <person name="Leonhardt S."/>
            <person name="Gebauer A.M."/>
            <person name="Liers C."/>
            <person name="Hofrichter M."/>
            <person name="Kellner H."/>
        </authorList>
    </citation>
    <scope>NUCLEOTIDE SEQUENCE [LARGE SCALE GENOMIC DNA]</scope>
    <source>
        <strain evidence="2 3">DSM 108379</strain>
    </source>
</reference>
<feature type="region of interest" description="Disordered" evidence="1">
    <location>
        <begin position="111"/>
        <end position="152"/>
    </location>
</feature>
<feature type="compositionally biased region" description="Acidic residues" evidence="1">
    <location>
        <begin position="20"/>
        <end position="39"/>
    </location>
</feature>
<comment type="caution">
    <text evidence="2">The sequence shown here is derived from an EMBL/GenBank/DDBJ whole genome shotgun (WGS) entry which is preliminary data.</text>
</comment>
<name>A0A4Z0YRD2_9PEZI</name>
<evidence type="ECO:0000313" key="2">
    <source>
        <dbReference type="EMBL" id="TGJ81725.1"/>
    </source>
</evidence>
<feature type="region of interest" description="Disordered" evidence="1">
    <location>
        <begin position="1"/>
        <end position="41"/>
    </location>
</feature>
<organism evidence="2 3">
    <name type="scientific">Xylaria hypoxylon</name>
    <dbReference type="NCBI Taxonomy" id="37992"/>
    <lineage>
        <taxon>Eukaryota</taxon>
        <taxon>Fungi</taxon>
        <taxon>Dikarya</taxon>
        <taxon>Ascomycota</taxon>
        <taxon>Pezizomycotina</taxon>
        <taxon>Sordariomycetes</taxon>
        <taxon>Xylariomycetidae</taxon>
        <taxon>Xylariales</taxon>
        <taxon>Xylariaceae</taxon>
        <taxon>Xylaria</taxon>
    </lineage>
</organism>
<dbReference type="AlphaFoldDB" id="A0A4Z0YRD2"/>